<organism evidence="2 3">
    <name type="scientific">Fusarium albosuccineum</name>
    <dbReference type="NCBI Taxonomy" id="1237068"/>
    <lineage>
        <taxon>Eukaryota</taxon>
        <taxon>Fungi</taxon>
        <taxon>Dikarya</taxon>
        <taxon>Ascomycota</taxon>
        <taxon>Pezizomycotina</taxon>
        <taxon>Sordariomycetes</taxon>
        <taxon>Hypocreomycetidae</taxon>
        <taxon>Hypocreales</taxon>
        <taxon>Nectriaceae</taxon>
        <taxon>Fusarium</taxon>
        <taxon>Fusarium decemcellulare species complex</taxon>
    </lineage>
</organism>
<evidence type="ECO:0000313" key="3">
    <source>
        <dbReference type="Proteomes" id="UP000554235"/>
    </source>
</evidence>
<proteinExistence type="predicted"/>
<dbReference type="AlphaFoldDB" id="A0A8H4P7B8"/>
<feature type="region of interest" description="Disordered" evidence="1">
    <location>
        <begin position="362"/>
        <end position="398"/>
    </location>
</feature>
<name>A0A8H4P7B8_9HYPO</name>
<protein>
    <submittedName>
        <fullName evidence="2">Peptidase m61 domain-containing</fullName>
    </submittedName>
</protein>
<sequence>MSPDSLSSVYAYRRCCPAISSILDFSGPTPFAAKVYLAKNQFGEAFHVLICRLILEHSPGTVVGVEFEEDPGQFEQLFKWYKLDPLPGRTSEFSRGSKAIATQVIAAAFRSFNSGMKTIFNQDQLFLAIREHLSQPLQPIQQVPLSISIPYPNPSETAQKYLNEYFRIANTRLPDKSEAGRLAVIHIRGNPATPIGLVMDNENLKYVASSIKWANKACEAAGDKMIRFKHVMIYGDFTWDRGREMADALSRDIGDGVKILFLTPPWKNDGDDKKIESGGKKKIRDENKKMKEEIHRLWEKFCKYESDFVPIQAKILGIWTTLCEQYHPNICVIGFRSGFVESAGFIGIPIFYLNNERSKNAQGNPGISASDVRSPRRKPGQGTSSLRNTKKRAKDAGDRLWKVVENPKDDRLREVSDVLNTFIPVEALKKMGPNQTARVEEGYEDELMGALFIFMCCEFNPPRESDPWQSGLHDCAVPAWTARVTMIHDTCEARGHSPGPESDKCNDQAHFRQWREHWQTGQEWLRRRYMFAVKVKQQETKPELELSRWDGINLRIWEASWRENEQSQSLEITPEFTHSKLTSISISLKVADIRVNAGEPIYWLGNPSICRTTMVAANDDCGPLILPANRDKNESFLWFADRETSGPIYTQLEVRPFHAKVPRSDANDCKWEDSGFRVHGRQLLPELHDRLKCTGWHKIKIEWNLSRAPKGTRAVWQAELLEEPTRATYTWNNYNNDASGAIEKAGSTWTLLDAIYECRVA</sequence>
<reference evidence="2 3" key="1">
    <citation type="submission" date="2020-01" db="EMBL/GenBank/DDBJ databases">
        <title>Identification and distribution of gene clusters putatively required for synthesis of sphingolipid metabolism inhibitors in phylogenetically diverse species of the filamentous fungus Fusarium.</title>
        <authorList>
            <person name="Kim H.-S."/>
            <person name="Busman M."/>
            <person name="Brown D.W."/>
            <person name="Divon H."/>
            <person name="Uhlig S."/>
            <person name="Proctor R.H."/>
        </authorList>
    </citation>
    <scope>NUCLEOTIDE SEQUENCE [LARGE SCALE GENOMIC DNA]</scope>
    <source>
        <strain evidence="2 3">NRRL 20459</strain>
    </source>
</reference>
<dbReference type="Proteomes" id="UP000554235">
    <property type="component" value="Unassembled WGS sequence"/>
</dbReference>
<keyword evidence="3" id="KW-1185">Reference proteome</keyword>
<evidence type="ECO:0000256" key="1">
    <source>
        <dbReference type="SAM" id="MobiDB-lite"/>
    </source>
</evidence>
<comment type="caution">
    <text evidence="2">The sequence shown here is derived from an EMBL/GenBank/DDBJ whole genome shotgun (WGS) entry which is preliminary data.</text>
</comment>
<dbReference type="OrthoDB" id="3946475at2759"/>
<accession>A0A8H4P7B8</accession>
<gene>
    <name evidence="2" type="ORF">FALBO_8024</name>
</gene>
<dbReference type="EMBL" id="JAADYS010001085">
    <property type="protein sequence ID" value="KAF4465134.1"/>
    <property type="molecule type" value="Genomic_DNA"/>
</dbReference>
<evidence type="ECO:0000313" key="2">
    <source>
        <dbReference type="EMBL" id="KAF4465134.1"/>
    </source>
</evidence>